<evidence type="ECO:0000259" key="2">
    <source>
        <dbReference type="Pfam" id="PF08532"/>
    </source>
</evidence>
<dbReference type="InterPro" id="IPR052177">
    <property type="entry name" value="Divisome_Glycosyl_Hydrolase"/>
</dbReference>
<dbReference type="RefSeq" id="WP_212641107.1">
    <property type="nucleotide sequence ID" value="NZ_CP074132.1"/>
</dbReference>
<feature type="region of interest" description="Disordered" evidence="1">
    <location>
        <begin position="1"/>
        <end position="20"/>
    </location>
</feature>
<feature type="domain" description="Beta-galactosidase trimerisation" evidence="2">
    <location>
        <begin position="394"/>
        <end position="466"/>
    </location>
</feature>
<dbReference type="Gene3D" id="3.20.20.80">
    <property type="entry name" value="Glycosidases"/>
    <property type="match status" value="1"/>
</dbReference>
<dbReference type="EMBL" id="CP074132">
    <property type="protein sequence ID" value="QUX28078.1"/>
    <property type="molecule type" value="Genomic_DNA"/>
</dbReference>
<name>A0ABX8C4P1_9ACTN</name>
<evidence type="ECO:0000313" key="4">
    <source>
        <dbReference type="Proteomes" id="UP000678016"/>
    </source>
</evidence>
<proteinExistence type="predicted"/>
<dbReference type="CDD" id="cd03143">
    <property type="entry name" value="A4_beta-galactosidase_middle_domain"/>
    <property type="match status" value="1"/>
</dbReference>
<dbReference type="SUPFAM" id="SSF52317">
    <property type="entry name" value="Class I glutamine amidotransferase-like"/>
    <property type="match status" value="1"/>
</dbReference>
<evidence type="ECO:0000256" key="1">
    <source>
        <dbReference type="SAM" id="MobiDB-lite"/>
    </source>
</evidence>
<evidence type="ECO:0000313" key="3">
    <source>
        <dbReference type="EMBL" id="QUX28078.1"/>
    </source>
</evidence>
<dbReference type="PANTHER" id="PTHR43405:SF1">
    <property type="entry name" value="GLYCOSYL HYDROLASE DIGH"/>
    <property type="match status" value="1"/>
</dbReference>
<reference evidence="4" key="1">
    <citation type="submission" date="2021-05" db="EMBL/GenBank/DDBJ databases">
        <title>Direct Submission.</title>
        <authorList>
            <person name="Li K."/>
            <person name="Gao J."/>
        </authorList>
    </citation>
    <scope>NUCLEOTIDE SEQUENCE [LARGE SCALE GENOMIC DNA]</scope>
    <source>
        <strain evidence="4">HDS12</strain>
    </source>
</reference>
<dbReference type="Pfam" id="PF14871">
    <property type="entry name" value="GHL6"/>
    <property type="match status" value="1"/>
</dbReference>
<keyword evidence="4" id="KW-1185">Reference proteome</keyword>
<dbReference type="SUPFAM" id="SSF51445">
    <property type="entry name" value="(Trans)glycosidases"/>
    <property type="match status" value="1"/>
</dbReference>
<dbReference type="InterPro" id="IPR028212">
    <property type="entry name" value="GHL6"/>
</dbReference>
<dbReference type="Pfam" id="PF08532">
    <property type="entry name" value="Glyco_hydro_42M"/>
    <property type="match status" value="1"/>
</dbReference>
<organism evidence="3 4">
    <name type="scientific">Nocardiopsis akebiae</name>
    <dbReference type="NCBI Taxonomy" id="2831968"/>
    <lineage>
        <taxon>Bacteria</taxon>
        <taxon>Bacillati</taxon>
        <taxon>Actinomycetota</taxon>
        <taxon>Actinomycetes</taxon>
        <taxon>Streptosporangiales</taxon>
        <taxon>Nocardiopsidaceae</taxon>
        <taxon>Nocardiopsis</taxon>
    </lineage>
</organism>
<gene>
    <name evidence="3" type="ORF">KGD83_22850</name>
</gene>
<dbReference type="PANTHER" id="PTHR43405">
    <property type="entry name" value="GLYCOSYL HYDROLASE DIGH"/>
    <property type="match status" value="1"/>
</dbReference>
<protein>
    <submittedName>
        <fullName evidence="3">Family 10 glycosylhydrolase</fullName>
    </submittedName>
</protein>
<dbReference type="Proteomes" id="UP000678016">
    <property type="component" value="Chromosome"/>
</dbReference>
<sequence>MAQGVTESGPGTAASAPREADWHLGATRWTQLTLTENDPGRFDPDFWIQVMRETRSNAACISAGGYVAFYPTDVPYHHRSVHLGDTDPFGALVEGARGLDMHVMARVDPHAVHADAASAHPEWLARTADGSPVEHWGYPGIWLTCPFGPYNRDFITEVAREIVTRYDVDAVFANRWQGHGISYSEAALRSFRDETGFDLPRREGDTSDPAWRAYVVWRRRKLSDLVSLWDQAVRDIRPHARFIPNLGSIAARDLDRGMLARHFPFFLIDKQGRSGVEAPWSAGRNGKRSRAVFRDRPVGLITSIGPEHHQHRWKDSVSPGAETTMWIVDGFAQGAFPWFTKFNGMVPDRRWVRPVAEAFALHERLEPELAGRRITADVALLETGGPERGRAHEDGFYHALVEARIPFEIVAEQNLTESELGRFRVLVLPDAERLSQDQCRAIRAFTESGGSVVAAHRSSLDDEYGTPRANFGLADVLGVDLSMPVRGPVKNNYVALTGEHPTTEGFGGAERIIGGTELIGVTARPGTNVPLRFVPDYPDLPMEEVYPREEPASPALVTRELPGGGRSVYVAFNLGSLFWEALQPDHGTLVANAVRWALGGPERVRVRGRGLVDLALWEDPESVAVVIVNLTNPMALKGPMREIIPLPAQKVSVALPEGAVGAEARLLVSGSDVPVRVRAGRAEVTVDSADLLEAVRFTWIRGERS</sequence>
<accession>A0ABX8C4P1</accession>
<dbReference type="InterPro" id="IPR013738">
    <property type="entry name" value="Beta_galactosidase_Trimer"/>
</dbReference>
<dbReference type="Gene3D" id="3.40.50.880">
    <property type="match status" value="1"/>
</dbReference>
<dbReference type="InterPro" id="IPR029062">
    <property type="entry name" value="Class_I_gatase-like"/>
</dbReference>
<dbReference type="InterPro" id="IPR017853">
    <property type="entry name" value="GH"/>
</dbReference>